<accession>A0A2P2FVN2</accession>
<comment type="caution">
    <text evidence="1">The sequence shown here is derived from an EMBL/GenBank/DDBJ whole genome shotgun (WGS) entry which is preliminary data.</text>
</comment>
<evidence type="ECO:0000313" key="1">
    <source>
        <dbReference type="EMBL" id="KFU80773.1"/>
    </source>
</evidence>
<dbReference type="AlphaFoldDB" id="A0A2P2FVN2"/>
<name>A0A2P2FVN2_AMYLU</name>
<organism evidence="1 2">
    <name type="scientific">Amycolatopsis lurida NRRL 2430</name>
    <dbReference type="NCBI Taxonomy" id="1460371"/>
    <lineage>
        <taxon>Bacteria</taxon>
        <taxon>Bacillati</taxon>
        <taxon>Actinomycetota</taxon>
        <taxon>Actinomycetes</taxon>
        <taxon>Pseudonocardiales</taxon>
        <taxon>Pseudonocardiaceae</taxon>
        <taxon>Amycolatopsis</taxon>
    </lineage>
</organism>
<sequence length="300" mass="33856">MSADRTTSRQPLNSDYAALGSTLRQIRETAGKTTYEVPKGDGSYFKSGHVSNVEGGYTAPSENFIKAYVSFGGQYAELMGLLDRAKKPRPTGLQQNDIDELFLDPKSDPYLLRRGYAVDLQEDIVYVNKERVLYKLVYTVVVRPVVPTVRYFVFRYGYEDDPRRGVARISAGSGCSVAVTEESDDGTVFVVLEFDQAKADELGRCRFSWIVNVNSSIPISPEDSNYTKAPIAHVIRRIQFEAPESVHEIWWFRGADPFASKNKPKPEQQLEVNPAGFYVHEFLNVENEACGLSWRWSPIE</sequence>
<proteinExistence type="predicted"/>
<dbReference type="RefSeq" id="WP_034309953.1">
    <property type="nucleotide sequence ID" value="NZ_JFBM01000009.1"/>
</dbReference>
<keyword evidence="2" id="KW-1185">Reference proteome</keyword>
<dbReference type="EMBL" id="JFBM01000009">
    <property type="protein sequence ID" value="KFU80773.1"/>
    <property type="molecule type" value="Genomic_DNA"/>
</dbReference>
<gene>
    <name evidence="1" type="ORF">BB31_12540</name>
</gene>
<evidence type="ECO:0000313" key="2">
    <source>
        <dbReference type="Proteomes" id="UP000256220"/>
    </source>
</evidence>
<protein>
    <submittedName>
        <fullName evidence="1">Uncharacterized protein</fullName>
    </submittedName>
</protein>
<reference evidence="1 2" key="1">
    <citation type="journal article" date="2014" name="Genome Announc.">
        <title>Draft Genome Sequence of Amycolatopsis lurida NRRL 2430, Producer of the Glycopeptide Family Antibiotic Ristocetin.</title>
        <authorList>
            <person name="Kwun M.J."/>
            <person name="Hong H.J."/>
        </authorList>
    </citation>
    <scope>NUCLEOTIDE SEQUENCE [LARGE SCALE GENOMIC DNA]</scope>
    <source>
        <strain evidence="1 2">NRRL 2430</strain>
    </source>
</reference>
<dbReference type="Proteomes" id="UP000256220">
    <property type="component" value="Unassembled WGS sequence"/>
</dbReference>